<gene>
    <name evidence="2" type="ORF">J7302_23085</name>
</gene>
<dbReference type="EMBL" id="JAGTIS010000019">
    <property type="protein sequence ID" value="MBT8768996.1"/>
    <property type="molecule type" value="Genomic_DNA"/>
</dbReference>
<keyword evidence="3" id="KW-1185">Reference proteome</keyword>
<dbReference type="Proteomes" id="UP001519667">
    <property type="component" value="Unassembled WGS sequence"/>
</dbReference>
<keyword evidence="1" id="KW-0812">Transmembrane</keyword>
<dbReference type="InterPro" id="IPR032092">
    <property type="entry name" value="PilW"/>
</dbReference>
<dbReference type="RefSeq" id="WP_215380378.1">
    <property type="nucleotide sequence ID" value="NZ_JAGTIS010000019.1"/>
</dbReference>
<feature type="transmembrane region" description="Helical" evidence="1">
    <location>
        <begin position="12"/>
        <end position="33"/>
    </location>
</feature>
<keyword evidence="1" id="KW-1133">Transmembrane helix</keyword>
<sequence length="313" mass="33638">MSLAKSPMISQKGFSIVEIMIAMTLGLVILIAVTEIFLKDNQVRTEIDRTGRQIENGNYVLRLLEDELENAGYWGEAGAQTLPASVPPLCPTSESDLEAAMGYPVQGALGGGTNCSSPKSGTDFIAIRRASTCALGSPGCALAGANFHIQVSACKSLAPGELKLSANTGDLDLKARDCTALAPRYQMLSRVYFVSSSDVLMRAELLGNDYSTVTSLVDDIEIIRFEYGLDTTGDGTVDSFTRTPAGAQWADVVSVKVYLIARNPEPTSGYTDDNDYVLAGVTYVVPDSLKGYKRQLYSTTVHLRNVAGRRELP</sequence>
<evidence type="ECO:0000256" key="1">
    <source>
        <dbReference type="SAM" id="Phobius"/>
    </source>
</evidence>
<dbReference type="Pfam" id="PF16074">
    <property type="entry name" value="PilW"/>
    <property type="match status" value="1"/>
</dbReference>
<name>A0ABS5XPG2_9GAMM</name>
<proteinExistence type="predicted"/>
<dbReference type="InterPro" id="IPR012902">
    <property type="entry name" value="N_methyl_site"/>
</dbReference>
<keyword evidence="1" id="KW-0472">Membrane</keyword>
<dbReference type="Pfam" id="PF07963">
    <property type="entry name" value="N_methyl"/>
    <property type="match status" value="1"/>
</dbReference>
<accession>A0ABS5XPG2</accession>
<evidence type="ECO:0000313" key="3">
    <source>
        <dbReference type="Proteomes" id="UP001519667"/>
    </source>
</evidence>
<evidence type="ECO:0000313" key="2">
    <source>
        <dbReference type="EMBL" id="MBT8768996.1"/>
    </source>
</evidence>
<comment type="caution">
    <text evidence="2">The sequence shown here is derived from an EMBL/GenBank/DDBJ whole genome shotgun (WGS) entry which is preliminary data.</text>
</comment>
<reference evidence="2 3" key="1">
    <citation type="submission" date="2021-04" db="EMBL/GenBank/DDBJ databases">
        <title>Pseudomonas boanensis sp. nov., a bacterium isolated from river water used for household purposes in Boane District, Mozambique.</title>
        <authorList>
            <person name="Nicklasson M."/>
            <person name="Martin-Rodriguez A.J."/>
            <person name="Thorell K."/>
            <person name="Neves L."/>
            <person name="Mussagy A."/>
            <person name="Rydberg H.A."/>
            <person name="Hernroth B."/>
            <person name="Svensson-Stadler L."/>
            <person name="Sjoling A."/>
        </authorList>
    </citation>
    <scope>NUCLEOTIDE SEQUENCE [LARGE SCALE GENOMIC DNA]</scope>
    <source>
        <strain evidence="2 3">DB1</strain>
    </source>
</reference>
<dbReference type="NCBIfam" id="TIGR02532">
    <property type="entry name" value="IV_pilin_GFxxxE"/>
    <property type="match status" value="1"/>
</dbReference>
<organism evidence="2 3">
    <name type="scientific">Metapseudomonas boanensis</name>
    <dbReference type="NCBI Taxonomy" id="2822138"/>
    <lineage>
        <taxon>Bacteria</taxon>
        <taxon>Pseudomonadati</taxon>
        <taxon>Pseudomonadota</taxon>
        <taxon>Gammaproteobacteria</taxon>
        <taxon>Pseudomonadales</taxon>
        <taxon>Pseudomonadaceae</taxon>
        <taxon>Metapseudomonas</taxon>
    </lineage>
</organism>
<protein>
    <submittedName>
        <fullName evidence="2">PilW family protein</fullName>
    </submittedName>
</protein>